<reference evidence="1 2" key="1">
    <citation type="journal article" date="2015" name="Genome Biol. Evol.">
        <title>Comparative Genomics of a Bacterivorous Green Alga Reveals Evolutionary Causalities and Consequences of Phago-Mixotrophic Mode of Nutrition.</title>
        <authorList>
            <person name="Burns J.A."/>
            <person name="Paasch A."/>
            <person name="Narechania A."/>
            <person name="Kim E."/>
        </authorList>
    </citation>
    <scope>NUCLEOTIDE SEQUENCE [LARGE SCALE GENOMIC DNA]</scope>
    <source>
        <strain evidence="1 2">PLY_AMNH</strain>
    </source>
</reference>
<dbReference type="EMBL" id="LGRX02028747">
    <property type="protein sequence ID" value="KAK3247681.1"/>
    <property type="molecule type" value="Genomic_DNA"/>
</dbReference>
<keyword evidence="2" id="KW-1185">Reference proteome</keyword>
<comment type="caution">
    <text evidence="1">The sequence shown here is derived from an EMBL/GenBank/DDBJ whole genome shotgun (WGS) entry which is preliminary data.</text>
</comment>
<evidence type="ECO:0000313" key="2">
    <source>
        <dbReference type="Proteomes" id="UP001190700"/>
    </source>
</evidence>
<protein>
    <submittedName>
        <fullName evidence="1">Uncharacterized protein</fullName>
    </submittedName>
</protein>
<organism evidence="1 2">
    <name type="scientific">Cymbomonas tetramitiformis</name>
    <dbReference type="NCBI Taxonomy" id="36881"/>
    <lineage>
        <taxon>Eukaryota</taxon>
        <taxon>Viridiplantae</taxon>
        <taxon>Chlorophyta</taxon>
        <taxon>Pyramimonadophyceae</taxon>
        <taxon>Pyramimonadales</taxon>
        <taxon>Pyramimonadaceae</taxon>
        <taxon>Cymbomonas</taxon>
    </lineage>
</organism>
<gene>
    <name evidence="1" type="ORF">CYMTET_42820</name>
</gene>
<accession>A0AAE0C399</accession>
<name>A0AAE0C399_9CHLO</name>
<evidence type="ECO:0000313" key="1">
    <source>
        <dbReference type="EMBL" id="KAK3247681.1"/>
    </source>
</evidence>
<dbReference type="Proteomes" id="UP001190700">
    <property type="component" value="Unassembled WGS sequence"/>
</dbReference>
<dbReference type="AlphaFoldDB" id="A0AAE0C399"/>
<dbReference type="PANTHER" id="PTHR46579:SF1">
    <property type="entry name" value="F5_8 TYPE C DOMAIN-CONTAINING PROTEIN"/>
    <property type="match status" value="1"/>
</dbReference>
<dbReference type="PANTHER" id="PTHR46579">
    <property type="entry name" value="F5/8 TYPE C DOMAIN-CONTAINING PROTEIN-RELATED"/>
    <property type="match status" value="1"/>
</dbReference>
<proteinExistence type="predicted"/>
<sequence length="296" mass="33970">MVGHGPTYLLLMVNMGIQELPTLDKYIREWLVTMESSRHGTSPHWWVLNTHLLCHVVDQLRDLGPVREYWMFVFESLNGKIGRWVKNNAFPVQSIMNGMGRQKTIQYVRGLLMALRNEVPRPLVVPALVRDRVVVADKGKKHTLTEGERACIDVWMRTNVGHYRRLQDLLDAYHEDLRTRLARLEDVYAIKLGGVEYIFVKAAWLQKPTKAKIAMYNRMNSIVGPDSVTGCFFCDDPENPDTVFDTTEPFMLADQIASQVVIVKHPCMQTAVVLDPRADFFEQNVQDENPSEDELA</sequence>